<feature type="region of interest" description="Disordered" evidence="1">
    <location>
        <begin position="440"/>
        <end position="463"/>
    </location>
</feature>
<accession>A0A1B9H3S4</accession>
<feature type="compositionally biased region" description="Polar residues" evidence="1">
    <location>
        <begin position="366"/>
        <end position="376"/>
    </location>
</feature>
<feature type="region of interest" description="Disordered" evidence="1">
    <location>
        <begin position="366"/>
        <end position="390"/>
    </location>
</feature>
<proteinExistence type="predicted"/>
<dbReference type="Proteomes" id="UP000092666">
    <property type="component" value="Unassembled WGS sequence"/>
</dbReference>
<evidence type="ECO:0000313" key="3">
    <source>
        <dbReference type="Proteomes" id="UP000092666"/>
    </source>
</evidence>
<protein>
    <submittedName>
        <fullName evidence="2">Uncharacterized protein</fullName>
    </submittedName>
</protein>
<keyword evidence="3" id="KW-1185">Reference proteome</keyword>
<feature type="region of interest" description="Disordered" evidence="1">
    <location>
        <begin position="134"/>
        <end position="161"/>
    </location>
</feature>
<name>A0A1B9H3S4_9TREE</name>
<gene>
    <name evidence="2" type="ORF">I316_00143</name>
</gene>
<reference evidence="3" key="2">
    <citation type="submission" date="2013-12" db="EMBL/GenBank/DDBJ databases">
        <title>Evolution of pathogenesis and genome organization in the Tremellales.</title>
        <authorList>
            <person name="Cuomo C."/>
            <person name="Litvintseva A."/>
            <person name="Heitman J."/>
            <person name="Chen Y."/>
            <person name="Sun S."/>
            <person name="Springer D."/>
            <person name="Dromer F."/>
            <person name="Young S."/>
            <person name="Zeng Q."/>
            <person name="Chapman S."/>
            <person name="Gujja S."/>
            <person name="Saif S."/>
            <person name="Birren B."/>
        </authorList>
    </citation>
    <scope>NUCLEOTIDE SEQUENCE [LARGE SCALE GENOMIC DNA]</scope>
    <source>
        <strain evidence="3">BCC8398</strain>
    </source>
</reference>
<sequence length="463" mass="50488">MVPTGLLPPLATGKKVEECVQVIVPVGGKVELQFKVDPDGLGDLGELQVSRLKAHAHDYMLGVLRDSHKELGLSPLEPVTIAPISYSTASRYLLTPITSSPTQHVLSKNIVPSGSPIAYLKGLDINFSWTSTSFGNGRKSPGGEEEDGPSIQSQVDQQEEEDEDFIPLDDCEERGSSAEARFPLIFDGGLLEHASTFAIRRSLVSSMAQFIRIADTHNPSFAAVAKDAIKCISSIQQETLLDSVTQVANVPARKPKGKKGKEDSEAPRRSSYKQFNSHRGSAEDAGSLDSEERVSDYIRGIKRARKEWEHQGNRKEGKRLHRIIGDAMGMIGRATFENRRKKGGRMGYKPIPLVYTQSRCGLLHSSAAQSNETPRISTEDNSDDLNCGETRSHLTPTDACTWQPNQSTQCRSSGMHRVDAITHGDLSGGPRSVSLSTHQMELGSARGGHEEGSMFLPDNEDDG</sequence>
<evidence type="ECO:0000256" key="1">
    <source>
        <dbReference type="SAM" id="MobiDB-lite"/>
    </source>
</evidence>
<reference evidence="2 3" key="1">
    <citation type="submission" date="2013-07" db="EMBL/GenBank/DDBJ databases">
        <title>The Genome Sequence of Cryptococcus heveanensis BCC8398.</title>
        <authorList>
            <consortium name="The Broad Institute Genome Sequencing Platform"/>
            <person name="Cuomo C."/>
            <person name="Litvintseva A."/>
            <person name="Chen Y."/>
            <person name="Heitman J."/>
            <person name="Sun S."/>
            <person name="Springer D."/>
            <person name="Dromer F."/>
            <person name="Young S.K."/>
            <person name="Zeng Q."/>
            <person name="Gargeya S."/>
            <person name="Fitzgerald M."/>
            <person name="Abouelleil A."/>
            <person name="Alvarado L."/>
            <person name="Berlin A.M."/>
            <person name="Chapman S.B."/>
            <person name="Dewar J."/>
            <person name="Goldberg J."/>
            <person name="Griggs A."/>
            <person name="Gujja S."/>
            <person name="Hansen M."/>
            <person name="Howarth C."/>
            <person name="Imamovic A."/>
            <person name="Larimer J."/>
            <person name="McCowan C."/>
            <person name="Murphy C."/>
            <person name="Pearson M."/>
            <person name="Priest M."/>
            <person name="Roberts A."/>
            <person name="Saif S."/>
            <person name="Shea T."/>
            <person name="Sykes S."/>
            <person name="Wortman J."/>
            <person name="Nusbaum C."/>
            <person name="Birren B."/>
        </authorList>
    </citation>
    <scope>NUCLEOTIDE SEQUENCE [LARGE SCALE GENOMIC DNA]</scope>
    <source>
        <strain evidence="2 3">BCC8398</strain>
    </source>
</reference>
<evidence type="ECO:0000313" key="2">
    <source>
        <dbReference type="EMBL" id="OCF37919.1"/>
    </source>
</evidence>
<dbReference type="OrthoDB" id="2565130at2759"/>
<organism evidence="2 3">
    <name type="scientific">Kwoniella heveanensis BCC8398</name>
    <dbReference type="NCBI Taxonomy" id="1296120"/>
    <lineage>
        <taxon>Eukaryota</taxon>
        <taxon>Fungi</taxon>
        <taxon>Dikarya</taxon>
        <taxon>Basidiomycota</taxon>
        <taxon>Agaricomycotina</taxon>
        <taxon>Tremellomycetes</taxon>
        <taxon>Tremellales</taxon>
        <taxon>Cryptococcaceae</taxon>
        <taxon>Kwoniella</taxon>
    </lineage>
</organism>
<dbReference type="EMBL" id="KI669492">
    <property type="protein sequence ID" value="OCF37919.1"/>
    <property type="molecule type" value="Genomic_DNA"/>
</dbReference>
<dbReference type="AlphaFoldDB" id="A0A1B9H3S4"/>
<feature type="region of interest" description="Disordered" evidence="1">
    <location>
        <begin position="250"/>
        <end position="289"/>
    </location>
</feature>